<dbReference type="EMBL" id="JAFNAA010000002">
    <property type="protein sequence ID" value="MBO1106973.1"/>
    <property type="molecule type" value="Genomic_DNA"/>
</dbReference>
<evidence type="ECO:0000313" key="2">
    <source>
        <dbReference type="EMBL" id="MBO1106973.1"/>
    </source>
</evidence>
<gene>
    <name evidence="2" type="ORF">J2R62_01830</name>
</gene>
<name>A0A1A9AXU2_PLESH</name>
<proteinExistence type="inferred from homology"/>
<accession>A0A1A9AXU2</accession>
<dbReference type="Pfam" id="PF03887">
    <property type="entry name" value="YfbU"/>
    <property type="match status" value="1"/>
</dbReference>
<dbReference type="InterPro" id="IPR005587">
    <property type="entry name" value="UPF0304_YfbU"/>
</dbReference>
<evidence type="ECO:0000256" key="1">
    <source>
        <dbReference type="HAMAP-Rule" id="MF_00762"/>
    </source>
</evidence>
<sequence>MEMTNAQRLIISNQYHLMAMLDPAQADRYRRLQTIVECGYGLQLRELDRHFGEISEDDCRTIIDVMEMYHALQVSFNNLADASTIDRRRLNFLGFDAASESHLLGYVRFLTETEGRYPQFDACEHCFNAQMPMWAKYQRMLQVWHACPRQYHLSAAEITQIVNA</sequence>
<comment type="caution">
    <text evidence="2">The sequence shown here is derived from an EMBL/GenBank/DDBJ whole genome shotgun (WGS) entry which is preliminary data.</text>
</comment>
<dbReference type="PIRSF" id="PIRSF006272">
    <property type="entry name" value="UCP006272"/>
    <property type="match status" value="1"/>
</dbReference>
<dbReference type="AlphaFoldDB" id="A0A1A9AXU2"/>
<dbReference type="Proteomes" id="UP000664658">
    <property type="component" value="Unassembled WGS sequence"/>
</dbReference>
<organism evidence="2 3">
    <name type="scientific">Plesiomonas shigelloides</name>
    <name type="common">Aeromonas shigelloides</name>
    <dbReference type="NCBI Taxonomy" id="703"/>
    <lineage>
        <taxon>Bacteria</taxon>
        <taxon>Pseudomonadati</taxon>
        <taxon>Pseudomonadota</taxon>
        <taxon>Gammaproteobacteria</taxon>
        <taxon>Enterobacterales</taxon>
        <taxon>Enterobacteriaceae</taxon>
        <taxon>Plesiomonas</taxon>
    </lineage>
</organism>
<dbReference type="Gene3D" id="1.10.3190.10">
    <property type="entry name" value="yfbu gene product, domain 2"/>
    <property type="match status" value="1"/>
</dbReference>
<dbReference type="InterPro" id="IPR023145">
    <property type="entry name" value="YfbU_helix-hairpin_sf"/>
</dbReference>
<evidence type="ECO:0000313" key="3">
    <source>
        <dbReference type="Proteomes" id="UP000664658"/>
    </source>
</evidence>
<dbReference type="Gene3D" id="1.10.287.680">
    <property type="entry name" value="Helix hairpin bin"/>
    <property type="match status" value="1"/>
</dbReference>
<dbReference type="NCBIfam" id="NF003936">
    <property type="entry name" value="PRK05445.1"/>
    <property type="match status" value="1"/>
</dbReference>
<reference evidence="2" key="1">
    <citation type="submission" date="2021-03" db="EMBL/GenBank/DDBJ databases">
        <title>Plesiomonas shigelloides zfcc0051, isolated from zebrafish feces.</title>
        <authorList>
            <person name="Vanderhoek Z."/>
            <person name="Gaulke C."/>
        </authorList>
    </citation>
    <scope>NUCLEOTIDE SEQUENCE</scope>
    <source>
        <strain evidence="2">Zfcc0051</strain>
    </source>
</reference>
<dbReference type="KEGG" id="pshi:SAMEA2665130_2018"/>
<dbReference type="SUPFAM" id="SSF116960">
    <property type="entry name" value="YfbU-like"/>
    <property type="match status" value="1"/>
</dbReference>
<protein>
    <recommendedName>
        <fullName evidence="1">UPF0304 protein J2R62_01830</fullName>
    </recommendedName>
</protein>
<dbReference type="RefSeq" id="WP_010864066.1">
    <property type="nucleotide sequence ID" value="NZ_CP027852.1"/>
</dbReference>
<dbReference type="InterPro" id="IPR023146">
    <property type="entry name" value="YfbU_alpha-helical_sf"/>
</dbReference>
<dbReference type="GeneID" id="69703799"/>
<dbReference type="HAMAP" id="MF_00762">
    <property type="entry name" value="UPF0304"/>
    <property type="match status" value="1"/>
</dbReference>
<comment type="similarity">
    <text evidence="1">Belongs to the UPF0304 family.</text>
</comment>